<keyword evidence="5" id="KW-1185">Reference proteome</keyword>
<evidence type="ECO:0000313" key="4">
    <source>
        <dbReference type="EMBL" id="KAG0566715.1"/>
    </source>
</evidence>
<dbReference type="GO" id="GO:0003676">
    <property type="term" value="F:nucleic acid binding"/>
    <property type="evidence" value="ECO:0007669"/>
    <property type="project" value="InterPro"/>
</dbReference>
<evidence type="ECO:0000313" key="5">
    <source>
        <dbReference type="Proteomes" id="UP000822688"/>
    </source>
</evidence>
<accession>A0A8T0H7F2</accession>
<feature type="region of interest" description="Disordered" evidence="2">
    <location>
        <begin position="35"/>
        <end position="88"/>
    </location>
</feature>
<dbReference type="InterPro" id="IPR007529">
    <property type="entry name" value="Znf_HIT"/>
</dbReference>
<dbReference type="EMBL" id="CM026428">
    <property type="protein sequence ID" value="KAG0566715.1"/>
    <property type="molecule type" value="Genomic_DNA"/>
</dbReference>
<evidence type="ECO:0000256" key="2">
    <source>
        <dbReference type="SAM" id="MobiDB-lite"/>
    </source>
</evidence>
<proteinExistence type="predicted"/>
<feature type="domain" description="CCHC-type" evidence="3">
    <location>
        <begin position="296"/>
        <end position="310"/>
    </location>
</feature>
<name>A0A8T0H7F2_CERPU</name>
<gene>
    <name evidence="4" type="ORF">KC19_7G082800</name>
</gene>
<dbReference type="PROSITE" id="PS50158">
    <property type="entry name" value="ZF_CCHC"/>
    <property type="match status" value="1"/>
</dbReference>
<comment type="caution">
    <text evidence="4">The sequence shown here is derived from an EMBL/GenBank/DDBJ whole genome shotgun (WGS) entry which is preliminary data.</text>
</comment>
<keyword evidence="1" id="KW-0863">Zinc-finger</keyword>
<feature type="compositionally biased region" description="Basic and acidic residues" evidence="2">
    <location>
        <begin position="77"/>
        <end position="86"/>
    </location>
</feature>
<reference evidence="4" key="1">
    <citation type="submission" date="2020-06" db="EMBL/GenBank/DDBJ databases">
        <title>WGS assembly of Ceratodon purpureus strain R40.</title>
        <authorList>
            <person name="Carey S.B."/>
            <person name="Jenkins J."/>
            <person name="Shu S."/>
            <person name="Lovell J.T."/>
            <person name="Sreedasyam A."/>
            <person name="Maumus F."/>
            <person name="Tiley G.P."/>
            <person name="Fernandez-Pozo N."/>
            <person name="Barry K."/>
            <person name="Chen C."/>
            <person name="Wang M."/>
            <person name="Lipzen A."/>
            <person name="Daum C."/>
            <person name="Saski C.A."/>
            <person name="Payton A.C."/>
            <person name="Mcbreen J.C."/>
            <person name="Conrad R.E."/>
            <person name="Kollar L.M."/>
            <person name="Olsson S."/>
            <person name="Huttunen S."/>
            <person name="Landis J.B."/>
            <person name="Wickett N.J."/>
            <person name="Johnson M.G."/>
            <person name="Rensing S.A."/>
            <person name="Grimwood J."/>
            <person name="Schmutz J."/>
            <person name="Mcdaniel S.F."/>
        </authorList>
    </citation>
    <scope>NUCLEOTIDE SEQUENCE</scope>
    <source>
        <strain evidence="4">R40</strain>
    </source>
</reference>
<organism evidence="4 5">
    <name type="scientific">Ceratodon purpureus</name>
    <name type="common">Fire moss</name>
    <name type="synonym">Dicranum purpureum</name>
    <dbReference type="NCBI Taxonomy" id="3225"/>
    <lineage>
        <taxon>Eukaryota</taxon>
        <taxon>Viridiplantae</taxon>
        <taxon>Streptophyta</taxon>
        <taxon>Embryophyta</taxon>
        <taxon>Bryophyta</taxon>
        <taxon>Bryophytina</taxon>
        <taxon>Bryopsida</taxon>
        <taxon>Dicranidae</taxon>
        <taxon>Pseudoditrichales</taxon>
        <taxon>Ditrichaceae</taxon>
        <taxon>Ceratodon</taxon>
    </lineage>
</organism>
<dbReference type="AlphaFoldDB" id="A0A8T0H7F2"/>
<dbReference type="InterPro" id="IPR001878">
    <property type="entry name" value="Znf_CCHC"/>
</dbReference>
<dbReference type="OrthoDB" id="10070154at2759"/>
<evidence type="ECO:0000256" key="1">
    <source>
        <dbReference type="PROSITE-ProRule" id="PRU00047"/>
    </source>
</evidence>
<dbReference type="CDD" id="cd23022">
    <property type="entry name" value="zf-HIT_DDX59"/>
    <property type="match status" value="1"/>
</dbReference>
<dbReference type="Gene3D" id="3.30.60.220">
    <property type="match status" value="1"/>
</dbReference>
<dbReference type="PANTHER" id="PTHR48453">
    <property type="entry name" value="CCHC-TYPE DOMAIN-CONTAINING PROTEIN"/>
    <property type="match status" value="1"/>
</dbReference>
<dbReference type="GO" id="GO:0008270">
    <property type="term" value="F:zinc ion binding"/>
    <property type="evidence" value="ECO:0007669"/>
    <property type="project" value="UniProtKB-KW"/>
</dbReference>
<keyword evidence="1" id="KW-0862">Zinc</keyword>
<keyword evidence="1" id="KW-0479">Metal-binding</keyword>
<dbReference type="Proteomes" id="UP000822688">
    <property type="component" value="Chromosome 7"/>
</dbReference>
<dbReference type="Pfam" id="PF04438">
    <property type="entry name" value="zf-HIT"/>
    <property type="match status" value="1"/>
</dbReference>
<sequence length="497" mass="55196">MSTPSNFYKNSAYQYARDFDVSSVLENLHAYRLATGGGTESSDQKSEQGLQHGKTEGAHGGQWRREKRRHHPYSRGENSKIEEEGSHVMQASDVAKLKLESLGYRPFADTEPRGNASSVLGFDAYERNSDPKNASQSGRVDVQERNAVASLLGFNSAGSSSTDDEDNDADVAGSLTEITSDTATEKEASSDQIVAKRADQRFALPGEPECVVCGRFGAYICDKTEDDVCSLECKQEVLQLRAANPLKWQLATEADISFVAPSTPAGALQLPEEVTDKWDYKKNRYNYRHSSLSTFRCWKCKRPGHLPEDCLVSMGVPAQSPADPTQYHVPSKHSAGPMLQALYRRCKEIEGQAKTSKCDKCGTSFNLACCLDCDKTFCDSQGHLTSHLRDNPSHRRIYSRKLHRLVKCCKGPCPVVDMRELLACNSCLSKAFDKYYSMYNATWKGAGLKLIVNAVCCDAHFNWHRMNCECADVEDSASLLRKDGSDLQGSQFNEFLF</sequence>
<dbReference type="PANTHER" id="PTHR48453:SF1">
    <property type="entry name" value="CCHC-TYPE DOMAIN-CONTAINING PROTEIN"/>
    <property type="match status" value="1"/>
</dbReference>
<protein>
    <recommendedName>
        <fullName evidence="3">CCHC-type domain-containing protein</fullName>
    </recommendedName>
</protein>
<evidence type="ECO:0000259" key="3">
    <source>
        <dbReference type="PROSITE" id="PS50158"/>
    </source>
</evidence>